<proteinExistence type="predicted"/>
<feature type="compositionally biased region" description="Polar residues" evidence="1">
    <location>
        <begin position="51"/>
        <end position="69"/>
    </location>
</feature>
<feature type="region of interest" description="Disordered" evidence="1">
    <location>
        <begin position="47"/>
        <end position="69"/>
    </location>
</feature>
<evidence type="ECO:0000313" key="2">
    <source>
        <dbReference type="EMBL" id="KAK5085490.1"/>
    </source>
</evidence>
<organism evidence="2 3">
    <name type="scientific">Lithohypha guttulata</name>
    <dbReference type="NCBI Taxonomy" id="1690604"/>
    <lineage>
        <taxon>Eukaryota</taxon>
        <taxon>Fungi</taxon>
        <taxon>Dikarya</taxon>
        <taxon>Ascomycota</taxon>
        <taxon>Pezizomycotina</taxon>
        <taxon>Eurotiomycetes</taxon>
        <taxon>Chaetothyriomycetidae</taxon>
        <taxon>Chaetothyriales</taxon>
        <taxon>Trichomeriaceae</taxon>
        <taxon>Lithohypha</taxon>
    </lineage>
</organism>
<feature type="compositionally biased region" description="Low complexity" evidence="1">
    <location>
        <begin position="19"/>
        <end position="31"/>
    </location>
</feature>
<feature type="region of interest" description="Disordered" evidence="1">
    <location>
        <begin position="1"/>
        <end position="31"/>
    </location>
</feature>
<gene>
    <name evidence="2" type="ORF">LTR05_004775</name>
</gene>
<evidence type="ECO:0000313" key="3">
    <source>
        <dbReference type="Proteomes" id="UP001309876"/>
    </source>
</evidence>
<keyword evidence="3" id="KW-1185">Reference proteome</keyword>
<comment type="caution">
    <text evidence="2">The sequence shown here is derived from an EMBL/GenBank/DDBJ whole genome shotgun (WGS) entry which is preliminary data.</text>
</comment>
<accession>A0AAN7SZB4</accession>
<protein>
    <submittedName>
        <fullName evidence="2">Uncharacterized protein</fullName>
    </submittedName>
</protein>
<dbReference type="EMBL" id="JAVRRJ010000004">
    <property type="protein sequence ID" value="KAK5085490.1"/>
    <property type="molecule type" value="Genomic_DNA"/>
</dbReference>
<sequence length="353" mass="38841">MSLFTDSNTTQKPQLGIFGNSTNTNTTTSAGTSTPFFKPTGGLNLGAQPAGLNQTFNSGSQPVGTSSSMPQIDVTHIRSTTKFDHLLHDLQVQIQELDTAFLNQQTDCGTVGSTLIPAVQESGAQLAPATDYLSTKVEELEEGLQNDAENIVSFRDGELKQDMGELECVFSNVDRLRVPRQYQLNANTMDSSVGGTSVLGSNTMTSTGLSGWWNQPQTLRGARGTTGFGGQSLQLVNDEADKTNSARPKTMVDLFDRRIETFKKVKDEHVRLLSEIEDFIDGLEEKVIMREREVNERLNYGNSNAAERKEEDKQRKLNQLGFVFGEVQRGLYEMADKVGVTREGIVELGMLNR</sequence>
<name>A0AAN7SZB4_9EURO</name>
<dbReference type="AlphaFoldDB" id="A0AAN7SZB4"/>
<feature type="compositionally biased region" description="Polar residues" evidence="1">
    <location>
        <begin position="1"/>
        <end position="13"/>
    </location>
</feature>
<dbReference type="Proteomes" id="UP001309876">
    <property type="component" value="Unassembled WGS sequence"/>
</dbReference>
<reference evidence="2 3" key="1">
    <citation type="submission" date="2023-08" db="EMBL/GenBank/DDBJ databases">
        <title>Black Yeasts Isolated from many extreme environments.</title>
        <authorList>
            <person name="Coleine C."/>
            <person name="Stajich J.E."/>
            <person name="Selbmann L."/>
        </authorList>
    </citation>
    <scope>NUCLEOTIDE SEQUENCE [LARGE SCALE GENOMIC DNA]</scope>
    <source>
        <strain evidence="2 3">CCFEE 5910</strain>
    </source>
</reference>
<evidence type="ECO:0000256" key="1">
    <source>
        <dbReference type="SAM" id="MobiDB-lite"/>
    </source>
</evidence>